<feature type="domain" description="CheR-type methyltransferase" evidence="7">
    <location>
        <begin position="18"/>
        <end position="284"/>
    </location>
</feature>
<dbReference type="EC" id="2.1.1.80" evidence="2"/>
<feature type="region of interest" description="Disordered" evidence="6">
    <location>
        <begin position="339"/>
        <end position="359"/>
    </location>
</feature>
<keyword evidence="4" id="KW-0808">Transferase</keyword>
<gene>
    <name evidence="8" type="ORF">ENR64_17095</name>
</gene>
<dbReference type="SUPFAM" id="SSF48452">
    <property type="entry name" value="TPR-like"/>
    <property type="match status" value="1"/>
</dbReference>
<comment type="caution">
    <text evidence="8">The sequence shown here is derived from an EMBL/GenBank/DDBJ whole genome shotgun (WGS) entry which is preliminary data.</text>
</comment>
<accession>A0A7C3PRI1</accession>
<keyword evidence="3" id="KW-0489">Methyltransferase</keyword>
<dbReference type="Pfam" id="PF01739">
    <property type="entry name" value="CheR"/>
    <property type="match status" value="1"/>
</dbReference>
<evidence type="ECO:0000259" key="7">
    <source>
        <dbReference type="PROSITE" id="PS50123"/>
    </source>
</evidence>
<evidence type="ECO:0000256" key="3">
    <source>
        <dbReference type="ARBA" id="ARBA00022603"/>
    </source>
</evidence>
<comment type="catalytic activity">
    <reaction evidence="1">
        <text>L-glutamyl-[protein] + S-adenosyl-L-methionine = [protein]-L-glutamate 5-O-methyl ester + S-adenosyl-L-homocysteine</text>
        <dbReference type="Rhea" id="RHEA:24452"/>
        <dbReference type="Rhea" id="RHEA-COMP:10208"/>
        <dbReference type="Rhea" id="RHEA-COMP:10311"/>
        <dbReference type="ChEBI" id="CHEBI:29973"/>
        <dbReference type="ChEBI" id="CHEBI:57856"/>
        <dbReference type="ChEBI" id="CHEBI:59789"/>
        <dbReference type="ChEBI" id="CHEBI:82795"/>
        <dbReference type="EC" id="2.1.1.80"/>
    </reaction>
</comment>
<dbReference type="InterPro" id="IPR050903">
    <property type="entry name" value="Bact_Chemotaxis_MeTrfase"/>
</dbReference>
<evidence type="ECO:0000256" key="5">
    <source>
        <dbReference type="ARBA" id="ARBA00022691"/>
    </source>
</evidence>
<dbReference type="SMART" id="SM00028">
    <property type="entry name" value="TPR"/>
    <property type="match status" value="3"/>
</dbReference>
<dbReference type="PROSITE" id="PS50123">
    <property type="entry name" value="CHER"/>
    <property type="match status" value="1"/>
</dbReference>
<dbReference type="Gene3D" id="3.40.50.150">
    <property type="entry name" value="Vaccinia Virus protein VP39"/>
    <property type="match status" value="1"/>
</dbReference>
<keyword evidence="5" id="KW-0949">S-adenosyl-L-methionine</keyword>
<dbReference type="EMBL" id="DSRU01000245">
    <property type="protein sequence ID" value="HFM99441.1"/>
    <property type="molecule type" value="Genomic_DNA"/>
</dbReference>
<dbReference type="PRINTS" id="PR00996">
    <property type="entry name" value="CHERMTFRASE"/>
</dbReference>
<reference evidence="8" key="1">
    <citation type="journal article" date="2020" name="mSystems">
        <title>Genome- and Community-Level Interaction Insights into Carbon Utilization and Element Cycling Functions of Hydrothermarchaeota in Hydrothermal Sediment.</title>
        <authorList>
            <person name="Zhou Z."/>
            <person name="Liu Y."/>
            <person name="Xu W."/>
            <person name="Pan J."/>
            <person name="Luo Z.H."/>
            <person name="Li M."/>
        </authorList>
    </citation>
    <scope>NUCLEOTIDE SEQUENCE [LARGE SCALE GENOMIC DNA]</scope>
    <source>
        <strain evidence="8">SpSt-418</strain>
    </source>
</reference>
<evidence type="ECO:0000256" key="2">
    <source>
        <dbReference type="ARBA" id="ARBA00012534"/>
    </source>
</evidence>
<proteinExistence type="predicted"/>
<dbReference type="SUPFAM" id="SSF47757">
    <property type="entry name" value="Chemotaxis receptor methyltransferase CheR, N-terminal domain"/>
    <property type="match status" value="1"/>
</dbReference>
<dbReference type="InterPro" id="IPR029063">
    <property type="entry name" value="SAM-dependent_MTases_sf"/>
</dbReference>
<dbReference type="InterPro" id="IPR022642">
    <property type="entry name" value="CheR_C"/>
</dbReference>
<dbReference type="AlphaFoldDB" id="A0A7C3PRI1"/>
<dbReference type="Gene3D" id="1.10.155.10">
    <property type="entry name" value="Chemotaxis receptor methyltransferase CheR, N-terminal domain"/>
    <property type="match status" value="1"/>
</dbReference>
<dbReference type="InterPro" id="IPR000780">
    <property type="entry name" value="CheR_MeTrfase"/>
</dbReference>
<dbReference type="Gene3D" id="1.25.40.10">
    <property type="entry name" value="Tetratricopeptide repeat domain"/>
    <property type="match status" value="1"/>
</dbReference>
<organism evidence="8">
    <name type="scientific">Oscillatoriales cyanobacterium SpSt-418</name>
    <dbReference type="NCBI Taxonomy" id="2282169"/>
    <lineage>
        <taxon>Bacteria</taxon>
        <taxon>Bacillati</taxon>
        <taxon>Cyanobacteriota</taxon>
        <taxon>Cyanophyceae</taxon>
        <taxon>Oscillatoriophycideae</taxon>
        <taxon>Oscillatoriales</taxon>
    </lineage>
</organism>
<evidence type="ECO:0000256" key="6">
    <source>
        <dbReference type="SAM" id="MobiDB-lite"/>
    </source>
</evidence>
<name>A0A7C3PRI1_9CYAN</name>
<dbReference type="InterPro" id="IPR036804">
    <property type="entry name" value="CheR_N_sf"/>
</dbReference>
<evidence type="ECO:0000256" key="1">
    <source>
        <dbReference type="ARBA" id="ARBA00001541"/>
    </source>
</evidence>
<dbReference type="InterPro" id="IPR011990">
    <property type="entry name" value="TPR-like_helical_dom_sf"/>
</dbReference>
<evidence type="ECO:0000256" key="4">
    <source>
        <dbReference type="ARBA" id="ARBA00022679"/>
    </source>
</evidence>
<dbReference type="PANTHER" id="PTHR24422">
    <property type="entry name" value="CHEMOTAXIS PROTEIN METHYLTRANSFERASE"/>
    <property type="match status" value="1"/>
</dbReference>
<feature type="compositionally biased region" description="Polar residues" evidence="6">
    <location>
        <begin position="339"/>
        <end position="357"/>
    </location>
</feature>
<dbReference type="GO" id="GO:0008983">
    <property type="term" value="F:protein-glutamate O-methyltransferase activity"/>
    <property type="evidence" value="ECO:0007669"/>
    <property type="project" value="UniProtKB-EC"/>
</dbReference>
<sequence length="518" mass="59040">MMISDRSTFHAVSQPSNDRSLLQIIDLIADTLGFHIHLKHQDSLRKTIQTRIAALGLASFSDYYLYLMTQSRSLCSATEWHRLIALLSVTESYFFRDQGQFGLLKHQLLPELIDRKRQLSLIRSDTANEKPHRPTLRLWSAGCSTGEEAYSLAILIKELIPDYQAWDILILGTDINQSAIAIAQQGIYSDWSFRTTEPTLKNQYFRPHRKSWEIDPSIRQMVTFQFGNLVQDPYPDYNSKIHNLDLILCRNVFIYFNFNTIARILEKFYCSLAPGGVLLPGHTELYRQNTQSFLIKSFPQSIVYQRELNLPILNHPTNTTSQKASSAPKAALTPLIRQASKSQPTASPTNTQPSSHQALFDQARRSLRQEAYTDTIQTAQHLVSLAPQHFQAYCLLAEAHANLGQYTQATEACQQALQINALATEPYYLLAQIAEEQGDIDSAKLFLKRIIYLTPNAVSAYQELGSIYEREGNAKQAQKTWRSLLEVLQGLPQEQSVNANNRQTIAELREYLSHYRQV</sequence>
<dbReference type="Pfam" id="PF14559">
    <property type="entry name" value="TPR_19"/>
    <property type="match status" value="1"/>
</dbReference>
<dbReference type="PANTHER" id="PTHR24422:SF19">
    <property type="entry name" value="CHEMOTAXIS PROTEIN METHYLTRANSFERASE"/>
    <property type="match status" value="1"/>
</dbReference>
<protein>
    <recommendedName>
        <fullName evidence="2">protein-glutamate O-methyltransferase</fullName>
        <ecNumber evidence="2">2.1.1.80</ecNumber>
    </recommendedName>
</protein>
<dbReference type="InterPro" id="IPR019734">
    <property type="entry name" value="TPR_rpt"/>
</dbReference>
<evidence type="ECO:0000313" key="8">
    <source>
        <dbReference type="EMBL" id="HFM99441.1"/>
    </source>
</evidence>
<dbReference type="GO" id="GO:0032259">
    <property type="term" value="P:methylation"/>
    <property type="evidence" value="ECO:0007669"/>
    <property type="project" value="UniProtKB-KW"/>
</dbReference>
<dbReference type="SMART" id="SM00138">
    <property type="entry name" value="MeTrc"/>
    <property type="match status" value="1"/>
</dbReference>
<dbReference type="SUPFAM" id="SSF53335">
    <property type="entry name" value="S-adenosyl-L-methionine-dependent methyltransferases"/>
    <property type="match status" value="1"/>
</dbReference>